<reference evidence="2" key="1">
    <citation type="journal article" date="2016" name="Nat. Genet.">
        <title>The genome sequences of Arachis duranensis and Arachis ipaensis, the diploid ancestors of cultivated peanut.</title>
        <authorList>
            <person name="Bertioli D.J."/>
            <person name="Cannon S.B."/>
            <person name="Froenicke L."/>
            <person name="Huang G."/>
            <person name="Farmer A.D."/>
            <person name="Cannon E.K."/>
            <person name="Liu X."/>
            <person name="Gao D."/>
            <person name="Clevenger J."/>
            <person name="Dash S."/>
            <person name="Ren L."/>
            <person name="Moretzsohn M.C."/>
            <person name="Shirasawa K."/>
            <person name="Huang W."/>
            <person name="Vidigal B."/>
            <person name="Abernathy B."/>
            <person name="Chu Y."/>
            <person name="Niederhuth C.E."/>
            <person name="Umale P."/>
            <person name="Araujo A.C."/>
            <person name="Kozik A."/>
            <person name="Kim K.D."/>
            <person name="Burow M.D."/>
            <person name="Varshney R.K."/>
            <person name="Wang X."/>
            <person name="Zhang X."/>
            <person name="Barkley N."/>
            <person name="Guimaraes P.M."/>
            <person name="Isobe S."/>
            <person name="Guo B."/>
            <person name="Liao B."/>
            <person name="Stalker H.T."/>
            <person name="Schmitz R.J."/>
            <person name="Scheffler B.E."/>
            <person name="Leal-Bertioli S.C."/>
            <person name="Xun X."/>
            <person name="Jackson S.A."/>
            <person name="Michelmore R."/>
            <person name="Ozias-Akins P."/>
        </authorList>
    </citation>
    <scope>NUCLEOTIDE SEQUENCE [LARGE SCALE GENOMIC DNA]</scope>
    <source>
        <strain evidence="2">cv. V14167</strain>
    </source>
</reference>
<sequence length="156" mass="16744">MAEAETDPEPSHAYLEWWHEHERRFLSHELFLEDPRADAIPANAIQRGSGWVSDMDQVPDVPDRRLIERRHHVGTRASEHEWRWLNDAIDAMEGIGQCHRRGRCPDRSGNSGSIDGGGGGDGGSGGGGDGRGEVGFQGGALGLGDGGGFGGDGGFW</sequence>
<dbReference type="AlphaFoldDB" id="A0A6P4D4S7"/>
<dbReference type="Proteomes" id="UP000515211">
    <property type="component" value="Chromosome 4"/>
</dbReference>
<keyword evidence="2" id="KW-1185">Reference proteome</keyword>
<dbReference type="GeneID" id="107483199"/>
<gene>
    <name evidence="3" type="primary">LOC107483199</name>
</gene>
<dbReference type="KEGG" id="adu:107483199"/>
<evidence type="ECO:0000313" key="2">
    <source>
        <dbReference type="Proteomes" id="UP000515211"/>
    </source>
</evidence>
<evidence type="ECO:0000256" key="1">
    <source>
        <dbReference type="SAM" id="MobiDB-lite"/>
    </source>
</evidence>
<evidence type="ECO:0000313" key="3">
    <source>
        <dbReference type="RefSeq" id="XP_015959306.2"/>
    </source>
</evidence>
<proteinExistence type="predicted"/>
<dbReference type="RefSeq" id="XP_015959306.2">
    <property type="nucleotide sequence ID" value="XM_016103820.2"/>
</dbReference>
<name>A0A6P4D4S7_ARADU</name>
<organism evidence="2 3">
    <name type="scientific">Arachis duranensis</name>
    <name type="common">Wild peanut</name>
    <dbReference type="NCBI Taxonomy" id="130453"/>
    <lineage>
        <taxon>Eukaryota</taxon>
        <taxon>Viridiplantae</taxon>
        <taxon>Streptophyta</taxon>
        <taxon>Embryophyta</taxon>
        <taxon>Tracheophyta</taxon>
        <taxon>Spermatophyta</taxon>
        <taxon>Magnoliopsida</taxon>
        <taxon>eudicotyledons</taxon>
        <taxon>Gunneridae</taxon>
        <taxon>Pentapetalae</taxon>
        <taxon>rosids</taxon>
        <taxon>fabids</taxon>
        <taxon>Fabales</taxon>
        <taxon>Fabaceae</taxon>
        <taxon>Papilionoideae</taxon>
        <taxon>50 kb inversion clade</taxon>
        <taxon>dalbergioids sensu lato</taxon>
        <taxon>Dalbergieae</taxon>
        <taxon>Pterocarpus clade</taxon>
        <taxon>Arachis</taxon>
    </lineage>
</organism>
<reference evidence="3" key="2">
    <citation type="submission" date="2025-08" db="UniProtKB">
        <authorList>
            <consortium name="RefSeq"/>
        </authorList>
    </citation>
    <scope>IDENTIFICATION</scope>
    <source>
        <tissue evidence="3">Whole plant</tissue>
    </source>
</reference>
<accession>A0A6P4D4S7</accession>
<protein>
    <submittedName>
        <fullName evidence="3">Glycine-rich RNA-binding protein-like</fullName>
    </submittedName>
</protein>
<feature type="compositionally biased region" description="Gly residues" evidence="1">
    <location>
        <begin position="114"/>
        <end position="156"/>
    </location>
</feature>
<feature type="region of interest" description="Disordered" evidence="1">
    <location>
        <begin position="100"/>
        <end position="156"/>
    </location>
</feature>